<dbReference type="Gene3D" id="1.20.5.340">
    <property type="match status" value="1"/>
</dbReference>
<feature type="coiled-coil region" evidence="1">
    <location>
        <begin position="231"/>
        <end position="258"/>
    </location>
</feature>
<feature type="coiled-coil region" evidence="1">
    <location>
        <begin position="781"/>
        <end position="833"/>
    </location>
</feature>
<dbReference type="STRING" id="1507870.A0A1V8TMT9"/>
<dbReference type="Proteomes" id="UP000192596">
    <property type="component" value="Unassembled WGS sequence"/>
</dbReference>
<evidence type="ECO:0000313" key="4">
    <source>
        <dbReference type="Proteomes" id="UP000192596"/>
    </source>
</evidence>
<comment type="caution">
    <text evidence="3">The sequence shown here is derived from an EMBL/GenBank/DDBJ whole genome shotgun (WGS) entry which is preliminary data.</text>
</comment>
<sequence>MPPKRARNAPPSASQPLPQRATRKRRASDASTASERPASSQGLSVPGLSAPAKRRKTKKTKTASEEPEVILEEEEQIELISDLSQMDGTIEAVARVAEANLLEENEAELPQSRSRHVHFGSDEVDVDGSTAQHKTPYAAKTQTTKMSVKRRMTASPSLGGSKRYKTSTQRTSLPAHLSLTEAGETRTVQEHHFASLREVLDERIRHLQSQHGEQKKLGKLDQHTRATLKELDELRIETQEKEKRIKELILELETNEDDEVDLDRHQAVEAEIARLRHDVLANRARGHIDSLPDNDMMVIDSQQEVSYPQLAGDGLEPVTPTAVGKRTSIRQSQDIVVANGRRTSGQGLTDAERRTFEDTIVVLAQEANDAKTQLRLETIGLQALGFSAGDVQPSIIIQAIRESFESIREKMYARFPDSLPEDATNADLLEILFANSTEFADRLVDQDRDFQRQIAHSTDLQVQVDKLIDHLAAAEIRIDTLQAQWKQLDELSDTKERDIEELEEQLAIAEEQRDDLTAKLKEKHDQLTILEADNISLQQSLDKLNVSLQGYRDEETRLQILITKMETEHNVTITKMNESREVDIEDLESRLDAEIILRNEAEKQGAERQVLITELEAHIEEIAVGRNALREQLEQAKADLLVEQSVREQAEASALEKDAEVADLETRVEKLETELDLLATELADLRNLNDAERRQREAAETDLDDRNAEIEELNQKLHQQGVEANSLRQKMFEVQQQNTIRVQELELLASERDAQFQVDIADEIERREAAEGVIRLREVTIVELQKDLTALQLNMADTLAERDERIAELETEVADRNAEIVRLQNDLRATENLLTAEVAQSDQRREQNDAAIVLLQTNITTLETTIITLQRDHAQVLALHDSETEDRNAAIATLNHTIAVHLTDISDLQKQKSGLEHRVNEEAEQFLLLQADTGAEIDSLKETIRDKQAKILIVEEKAIEADARWQEVLDARDEEIGNLRAEAQTTTTTVEEITAQSASLKQRFQAYIYRTDDVVKNLQAELARAKAAVDAEGEALKQEGDDILEQLEGMDTLSEMQVSKKITTTQTQSSAGASSSQQSAGGKKGAGGRKVKKRVYDSGFGVASDETEGESLAAL</sequence>
<dbReference type="OrthoDB" id="3532430at2759"/>
<organism evidence="3 4">
    <name type="scientific">Cryoendolithus antarcticus</name>
    <dbReference type="NCBI Taxonomy" id="1507870"/>
    <lineage>
        <taxon>Eukaryota</taxon>
        <taxon>Fungi</taxon>
        <taxon>Dikarya</taxon>
        <taxon>Ascomycota</taxon>
        <taxon>Pezizomycotina</taxon>
        <taxon>Dothideomycetes</taxon>
        <taxon>Dothideomycetidae</taxon>
        <taxon>Cladosporiales</taxon>
        <taxon>Cladosporiaceae</taxon>
        <taxon>Cryoendolithus</taxon>
    </lineage>
</organism>
<feature type="compositionally biased region" description="Polar residues" evidence="2">
    <location>
        <begin position="29"/>
        <end position="43"/>
    </location>
</feature>
<feature type="coiled-coil region" evidence="1">
    <location>
        <begin position="905"/>
        <end position="957"/>
    </location>
</feature>
<protein>
    <submittedName>
        <fullName evidence="3">Uncharacterized protein</fullName>
    </submittedName>
</protein>
<keyword evidence="4" id="KW-1185">Reference proteome</keyword>
<name>A0A1V8TMT9_9PEZI</name>
<feature type="compositionally biased region" description="Basic residues" evidence="2">
    <location>
        <begin position="52"/>
        <end position="61"/>
    </location>
</feature>
<feature type="coiled-coil region" evidence="1">
    <location>
        <begin position="584"/>
        <end position="730"/>
    </location>
</feature>
<proteinExistence type="predicted"/>
<feature type="compositionally biased region" description="Low complexity" evidence="2">
    <location>
        <begin position="1063"/>
        <end position="1081"/>
    </location>
</feature>
<evidence type="ECO:0000256" key="1">
    <source>
        <dbReference type="SAM" id="Coils"/>
    </source>
</evidence>
<dbReference type="Gene3D" id="1.20.5.170">
    <property type="match status" value="1"/>
</dbReference>
<feature type="region of interest" description="Disordered" evidence="2">
    <location>
        <begin position="1"/>
        <end position="70"/>
    </location>
</feature>
<dbReference type="EMBL" id="NAJO01000004">
    <property type="protein sequence ID" value="OQO12680.1"/>
    <property type="molecule type" value="Genomic_DNA"/>
</dbReference>
<keyword evidence="1" id="KW-0175">Coiled coil</keyword>
<evidence type="ECO:0000256" key="2">
    <source>
        <dbReference type="SAM" id="MobiDB-lite"/>
    </source>
</evidence>
<evidence type="ECO:0000313" key="3">
    <source>
        <dbReference type="EMBL" id="OQO12680.1"/>
    </source>
</evidence>
<feature type="coiled-coil region" evidence="1">
    <location>
        <begin position="464"/>
        <end position="533"/>
    </location>
</feature>
<feature type="region of interest" description="Disordered" evidence="2">
    <location>
        <begin position="1059"/>
        <end position="1091"/>
    </location>
</feature>
<dbReference type="AlphaFoldDB" id="A0A1V8TMT9"/>
<feature type="region of interest" description="Disordered" evidence="2">
    <location>
        <begin position="123"/>
        <end position="173"/>
    </location>
</feature>
<accession>A0A1V8TMT9</accession>
<gene>
    <name evidence="3" type="ORF">B0A48_02143</name>
</gene>
<dbReference type="InParanoid" id="A0A1V8TMT9"/>
<reference evidence="4" key="1">
    <citation type="submission" date="2017-03" db="EMBL/GenBank/DDBJ databases">
        <title>Genomes of endolithic fungi from Antarctica.</title>
        <authorList>
            <person name="Coleine C."/>
            <person name="Masonjones S."/>
            <person name="Stajich J.E."/>
        </authorList>
    </citation>
    <scope>NUCLEOTIDE SEQUENCE [LARGE SCALE GENOMIC DNA]</scope>
    <source>
        <strain evidence="4">CCFEE 5527</strain>
    </source>
</reference>